<evidence type="ECO:0000313" key="1">
    <source>
        <dbReference type="EMBL" id="GAA1558180.1"/>
    </source>
</evidence>
<sequence>MEDLFTQLRQAPPPINYSARRRAAHSVAELAKVVGAHRDDDLAGLRRFWEVFTGGDIRLAPHPLGTPGGTSAHLEHVAQRQHLDDAHDVLFRQYHERLIGHHGNTVDGPLTWTPP</sequence>
<dbReference type="EMBL" id="BAAANW010000003">
    <property type="protein sequence ID" value="GAA1558180.1"/>
    <property type="molecule type" value="Genomic_DNA"/>
</dbReference>
<proteinExistence type="predicted"/>
<organism evidence="1 2">
    <name type="scientific">Dermacoccus profundi</name>
    <dbReference type="NCBI Taxonomy" id="322602"/>
    <lineage>
        <taxon>Bacteria</taxon>
        <taxon>Bacillati</taxon>
        <taxon>Actinomycetota</taxon>
        <taxon>Actinomycetes</taxon>
        <taxon>Micrococcales</taxon>
        <taxon>Dermacoccaceae</taxon>
        <taxon>Dermacoccus</taxon>
    </lineage>
</organism>
<reference evidence="1 2" key="1">
    <citation type="journal article" date="2019" name="Int. J. Syst. Evol. Microbiol.">
        <title>The Global Catalogue of Microorganisms (GCM) 10K type strain sequencing project: providing services to taxonomists for standard genome sequencing and annotation.</title>
        <authorList>
            <consortium name="The Broad Institute Genomics Platform"/>
            <consortium name="The Broad Institute Genome Sequencing Center for Infectious Disease"/>
            <person name="Wu L."/>
            <person name="Ma J."/>
        </authorList>
    </citation>
    <scope>NUCLEOTIDE SEQUENCE [LARGE SCALE GENOMIC DNA]</scope>
    <source>
        <strain evidence="1 2">JCM 14589</strain>
    </source>
</reference>
<accession>A0ABN2CIE1</accession>
<name>A0ABN2CIE1_9MICO</name>
<dbReference type="RefSeq" id="WP_182434792.1">
    <property type="nucleotide sequence ID" value="NZ_BAAANW010000003.1"/>
</dbReference>
<protein>
    <submittedName>
        <fullName evidence="1">Uncharacterized protein</fullName>
    </submittedName>
</protein>
<dbReference type="Proteomes" id="UP001500350">
    <property type="component" value="Unassembled WGS sequence"/>
</dbReference>
<keyword evidence="2" id="KW-1185">Reference proteome</keyword>
<evidence type="ECO:0000313" key="2">
    <source>
        <dbReference type="Proteomes" id="UP001500350"/>
    </source>
</evidence>
<gene>
    <name evidence="1" type="ORF">GCM10009763_03730</name>
</gene>
<comment type="caution">
    <text evidence="1">The sequence shown here is derived from an EMBL/GenBank/DDBJ whole genome shotgun (WGS) entry which is preliminary data.</text>
</comment>